<proteinExistence type="predicted"/>
<protein>
    <submittedName>
        <fullName evidence="1">Uncharacterized protein</fullName>
    </submittedName>
</protein>
<name>A0ABU1BIM5_9BURK</name>
<sequence>MLATPTTVFNPSNISHDFFHLVNADVSLHIRSKLQAMDMDLIDLELHNSSSTRTFRVYVTLKRAVHLKALHLAEKILMQEIEQKFSFRPHAFYWRYLPSELVPTNE</sequence>
<keyword evidence="2" id="KW-1185">Reference proteome</keyword>
<comment type="caution">
    <text evidence="1">The sequence shown here is derived from an EMBL/GenBank/DDBJ whole genome shotgun (WGS) entry which is preliminary data.</text>
</comment>
<gene>
    <name evidence="1" type="ORF">Q8A64_00225</name>
</gene>
<reference evidence="1 2" key="1">
    <citation type="submission" date="2023-08" db="EMBL/GenBank/DDBJ databases">
        <title>Oxalobacteraceae gen .nov., isolated from river sludge outside the plant.</title>
        <authorList>
            <person name="Zhao S.Y."/>
        </authorList>
    </citation>
    <scope>NUCLEOTIDE SEQUENCE [LARGE SCALE GENOMIC DNA]</scope>
    <source>
        <strain evidence="1 2">R-40</strain>
    </source>
</reference>
<dbReference type="RefSeq" id="WP_338434664.1">
    <property type="nucleotide sequence ID" value="NZ_JAUYVH010000001.1"/>
</dbReference>
<dbReference type="EMBL" id="JAUYVH010000001">
    <property type="protein sequence ID" value="MDQ9168827.1"/>
    <property type="molecule type" value="Genomic_DNA"/>
</dbReference>
<evidence type="ECO:0000313" key="1">
    <source>
        <dbReference type="EMBL" id="MDQ9168827.1"/>
    </source>
</evidence>
<evidence type="ECO:0000313" key="2">
    <source>
        <dbReference type="Proteomes" id="UP001225596"/>
    </source>
</evidence>
<organism evidence="1 2">
    <name type="scientific">Keguizhuia sedimenti</name>
    <dbReference type="NCBI Taxonomy" id="3064264"/>
    <lineage>
        <taxon>Bacteria</taxon>
        <taxon>Pseudomonadati</taxon>
        <taxon>Pseudomonadota</taxon>
        <taxon>Betaproteobacteria</taxon>
        <taxon>Burkholderiales</taxon>
        <taxon>Oxalobacteraceae</taxon>
        <taxon>Keguizhuia</taxon>
    </lineage>
</organism>
<dbReference type="Proteomes" id="UP001225596">
    <property type="component" value="Unassembled WGS sequence"/>
</dbReference>
<accession>A0ABU1BIM5</accession>